<keyword evidence="1" id="KW-0862">Zinc</keyword>
<dbReference type="KEGG" id="ghi:107889960"/>
<gene>
    <name evidence="5" type="primary">LOC107889960</name>
</gene>
<keyword evidence="1" id="KW-0863">Zinc-finger</keyword>
<dbReference type="PROSITE" id="PS50158">
    <property type="entry name" value="ZF_CCHC"/>
    <property type="match status" value="1"/>
</dbReference>
<dbReference type="GO" id="GO:0003676">
    <property type="term" value="F:nucleic acid binding"/>
    <property type="evidence" value="ECO:0007669"/>
    <property type="project" value="InterPro"/>
</dbReference>
<accession>A0A1U8HVD4</accession>
<dbReference type="Proteomes" id="UP000818029">
    <property type="component" value="Chromosome A09"/>
</dbReference>
<name>A0A1U8HVD4_GOSHI</name>
<protein>
    <recommendedName>
        <fullName evidence="3">CCHC-type domain-containing protein</fullName>
    </recommendedName>
</protein>
<reference evidence="5" key="2">
    <citation type="submission" date="2025-08" db="UniProtKB">
        <authorList>
            <consortium name="RefSeq"/>
        </authorList>
    </citation>
    <scope>IDENTIFICATION</scope>
</reference>
<evidence type="ECO:0000256" key="1">
    <source>
        <dbReference type="PROSITE-ProRule" id="PRU00047"/>
    </source>
</evidence>
<dbReference type="PaxDb" id="3635-A0A1U8HVD4"/>
<organism evidence="4 5">
    <name type="scientific">Gossypium hirsutum</name>
    <name type="common">Upland cotton</name>
    <name type="synonym">Gossypium mexicanum</name>
    <dbReference type="NCBI Taxonomy" id="3635"/>
    <lineage>
        <taxon>Eukaryota</taxon>
        <taxon>Viridiplantae</taxon>
        <taxon>Streptophyta</taxon>
        <taxon>Embryophyta</taxon>
        <taxon>Tracheophyta</taxon>
        <taxon>Spermatophyta</taxon>
        <taxon>Magnoliopsida</taxon>
        <taxon>eudicotyledons</taxon>
        <taxon>Gunneridae</taxon>
        <taxon>Pentapetalae</taxon>
        <taxon>rosids</taxon>
        <taxon>malvids</taxon>
        <taxon>Malvales</taxon>
        <taxon>Malvaceae</taxon>
        <taxon>Malvoideae</taxon>
        <taxon>Gossypium</taxon>
    </lineage>
</organism>
<dbReference type="PANTHER" id="PTHR34482:SF36">
    <property type="entry name" value="RETROTRANSPOSON GAG DOMAIN-CONTAINING PROTEIN"/>
    <property type="match status" value="1"/>
</dbReference>
<dbReference type="InterPro" id="IPR001878">
    <property type="entry name" value="Znf_CCHC"/>
</dbReference>
<dbReference type="GO" id="GO:0008270">
    <property type="term" value="F:zinc ion binding"/>
    <property type="evidence" value="ECO:0007669"/>
    <property type="project" value="UniProtKB-KW"/>
</dbReference>
<evidence type="ECO:0000313" key="4">
    <source>
        <dbReference type="Proteomes" id="UP000818029"/>
    </source>
</evidence>
<dbReference type="RefSeq" id="XP_016669980.1">
    <property type="nucleotide sequence ID" value="XM_016814491.1"/>
</dbReference>
<dbReference type="InterPro" id="IPR005162">
    <property type="entry name" value="Retrotrans_gag_dom"/>
</dbReference>
<feature type="compositionally biased region" description="Basic and acidic residues" evidence="2">
    <location>
        <begin position="174"/>
        <end position="190"/>
    </location>
</feature>
<evidence type="ECO:0000259" key="3">
    <source>
        <dbReference type="PROSITE" id="PS50158"/>
    </source>
</evidence>
<keyword evidence="1" id="KW-0479">Metal-binding</keyword>
<evidence type="ECO:0000256" key="2">
    <source>
        <dbReference type="SAM" id="MobiDB-lite"/>
    </source>
</evidence>
<dbReference type="AlphaFoldDB" id="A0A1U8HVD4"/>
<dbReference type="GeneID" id="107889960"/>
<dbReference type="Pfam" id="PF03732">
    <property type="entry name" value="Retrotrans_gag"/>
    <property type="match status" value="1"/>
</dbReference>
<reference evidence="4" key="1">
    <citation type="journal article" date="2020" name="Nat. Genet.">
        <title>Genomic diversifications of five Gossypium allopolyploid species and their impact on cotton improvement.</title>
        <authorList>
            <person name="Chen Z.J."/>
            <person name="Sreedasyam A."/>
            <person name="Ando A."/>
            <person name="Song Q."/>
            <person name="De Santiago L.M."/>
            <person name="Hulse-Kemp A.M."/>
            <person name="Ding M."/>
            <person name="Ye W."/>
            <person name="Kirkbride R.C."/>
            <person name="Jenkins J."/>
            <person name="Plott C."/>
            <person name="Lovell J."/>
            <person name="Lin Y.M."/>
            <person name="Vaughn R."/>
            <person name="Liu B."/>
            <person name="Simpson S."/>
            <person name="Scheffler B.E."/>
            <person name="Wen L."/>
            <person name="Saski C.A."/>
            <person name="Grover C.E."/>
            <person name="Hu G."/>
            <person name="Conover J.L."/>
            <person name="Carlson J.W."/>
            <person name="Shu S."/>
            <person name="Boston L.B."/>
            <person name="Williams M."/>
            <person name="Peterson D.G."/>
            <person name="McGee K."/>
            <person name="Jones D.C."/>
            <person name="Wendel J.F."/>
            <person name="Stelly D.M."/>
            <person name="Grimwood J."/>
            <person name="Schmutz J."/>
        </authorList>
    </citation>
    <scope>NUCLEOTIDE SEQUENCE [LARGE SCALE GENOMIC DNA]</scope>
    <source>
        <strain evidence="4">cv. TM-1</strain>
    </source>
</reference>
<proteinExistence type="predicted"/>
<evidence type="ECO:0000313" key="5">
    <source>
        <dbReference type="RefSeq" id="XP_016669980.1"/>
    </source>
</evidence>
<sequence length="282" mass="31932">MGETPVSPVIETGAESQDRVAGDDALSQAMLRTLWRVTRANAGSGGQAQRTISLLRDEAYQWWLTVRDDTQPDSLTWDFFKTAFQKKYVVASYIDTRRREFLNLTQGDCSVVEYEVNFLRLSRYARGMVATEYEHCVCFKDNLRDNLRVLIVPPRECEFVVLVEKAKIAEEVKRAERQNRDRGKAKRDVESSNAGVRPKKKARSDGPTKVGPTVAPAGVAICQLYNRRHLSECWRSTGVCLRCGSTDHRVKNCPLRGYQVRAPIVEIVQSQRGVQQPPRGRG</sequence>
<dbReference type="OrthoDB" id="1751882at2759"/>
<feature type="domain" description="CCHC-type" evidence="3">
    <location>
        <begin position="240"/>
        <end position="254"/>
    </location>
</feature>
<feature type="region of interest" description="Disordered" evidence="2">
    <location>
        <begin position="174"/>
        <end position="211"/>
    </location>
</feature>
<dbReference type="PANTHER" id="PTHR34482">
    <property type="entry name" value="DNA DAMAGE-INDUCIBLE PROTEIN 1-LIKE"/>
    <property type="match status" value="1"/>
</dbReference>
<keyword evidence="4" id="KW-1185">Reference proteome</keyword>